<evidence type="ECO:0000313" key="4">
    <source>
        <dbReference type="Proteomes" id="UP000321578"/>
    </source>
</evidence>
<evidence type="ECO:0000313" key="3">
    <source>
        <dbReference type="EMBL" id="TXD91164.1"/>
    </source>
</evidence>
<dbReference type="OrthoDB" id="2582440at2"/>
<comment type="caution">
    <text evidence="3">The sequence shown here is derived from an EMBL/GenBank/DDBJ whole genome shotgun (WGS) entry which is preliminary data.</text>
</comment>
<feature type="domain" description="Secretion system C-terminal sorting" evidence="2">
    <location>
        <begin position="524"/>
        <end position="590"/>
    </location>
</feature>
<name>A0A5C6ZLL1_9FLAO</name>
<dbReference type="InterPro" id="IPR026444">
    <property type="entry name" value="Secre_tail"/>
</dbReference>
<keyword evidence="4" id="KW-1185">Reference proteome</keyword>
<dbReference type="EMBL" id="VORO01000001">
    <property type="protein sequence ID" value="TXD91164.1"/>
    <property type="molecule type" value="Genomic_DNA"/>
</dbReference>
<gene>
    <name evidence="3" type="ORF">ESY86_00825</name>
</gene>
<dbReference type="Proteomes" id="UP000321578">
    <property type="component" value="Unassembled WGS sequence"/>
</dbReference>
<dbReference type="Pfam" id="PF18962">
    <property type="entry name" value="Por_Secre_tail"/>
    <property type="match status" value="1"/>
</dbReference>
<evidence type="ECO:0000256" key="1">
    <source>
        <dbReference type="ARBA" id="ARBA00022729"/>
    </source>
</evidence>
<dbReference type="RefSeq" id="WP_147084626.1">
    <property type="nucleotide sequence ID" value="NZ_VORM01000003.1"/>
</dbReference>
<sequence length="592" mass="65548">MKQQYLIIVLILSSLLGFSQLNLRNEAFMFVSNEVVFVNNAVNLSEENSKIYLRNEGQLLQGNGTTGNSGIGALSVYQNGNTNQFAYNYWASPVGNPSAANGNEPARVDLIDDATGLTSSADALFSSNHNGISSPLTISRRWLYTFIASDEYAEWNSINESSPIPTGLGFTMKGIGTDPTGSQLYDFRGKPNNGTITAEIAANQYTLIGNPYPSALDALKLIHDPQNVNINAPTTTGVLYYWDQRPTTHFTSDYVGGYATYTISDAGLESFVHATFSAYDSSGNASPLPEAGLKIAQRYIPIGQGFMVEGSAATSSEALVYLKNEHRVFEKESAGYSTFFRATEANSNDFTEENTAYNAWGLNIVPEDYKRFRLNVIFNSEFTRQLLQNFHHSATEAFDYGLEAKLGSTADTEVSWLLNEVPYVIQAHAFDTQLKIPLAIKVASNQPVDFSLFDVQRFDDAQPIYLHDKLTNIYADLTQQNYSINLEAGNYPSRFEITFQQASLAIETVAASQFEVFQNRNSQELVILNPQQKGIQQLSLYDVNGKLILHQANLDTKKRYTLSTENLSAAVYVFSIGLESKQNISKKVIIKN</sequence>
<keyword evidence="1" id="KW-0732">Signal</keyword>
<organism evidence="3 4">
    <name type="scientific">Subsaximicrobium wynnwilliamsii</name>
    <dbReference type="NCBI Taxonomy" id="291179"/>
    <lineage>
        <taxon>Bacteria</taxon>
        <taxon>Pseudomonadati</taxon>
        <taxon>Bacteroidota</taxon>
        <taxon>Flavobacteriia</taxon>
        <taxon>Flavobacteriales</taxon>
        <taxon>Flavobacteriaceae</taxon>
        <taxon>Subsaximicrobium</taxon>
    </lineage>
</organism>
<dbReference type="AlphaFoldDB" id="A0A5C6ZLL1"/>
<evidence type="ECO:0000259" key="2">
    <source>
        <dbReference type="Pfam" id="PF18962"/>
    </source>
</evidence>
<proteinExistence type="predicted"/>
<reference evidence="3 4" key="1">
    <citation type="submission" date="2019-08" db="EMBL/GenBank/DDBJ databases">
        <title>Genomes of Subsaximicrobium wynnwilliamsii strains.</title>
        <authorList>
            <person name="Bowman J.P."/>
        </authorList>
    </citation>
    <scope>NUCLEOTIDE SEQUENCE [LARGE SCALE GENOMIC DNA]</scope>
    <source>
        <strain evidence="3 4">2-80-2</strain>
    </source>
</reference>
<dbReference type="NCBIfam" id="TIGR04183">
    <property type="entry name" value="Por_Secre_tail"/>
    <property type="match status" value="1"/>
</dbReference>
<protein>
    <submittedName>
        <fullName evidence="3">T9SS type A sorting domain-containing protein</fullName>
    </submittedName>
</protein>
<accession>A0A5C6ZLL1</accession>